<gene>
    <name evidence="2" type="primary">pbp</name>
    <name evidence="2" type="ORF">CMC5_051750</name>
</gene>
<name>A0A0K1EK12_CHOCO</name>
<dbReference type="PANTHER" id="PTHR46825">
    <property type="entry name" value="D-ALANYL-D-ALANINE-CARBOXYPEPTIDASE/ENDOPEPTIDASE AMPH"/>
    <property type="match status" value="1"/>
</dbReference>
<organism evidence="2 3">
    <name type="scientific">Chondromyces crocatus</name>
    <dbReference type="NCBI Taxonomy" id="52"/>
    <lineage>
        <taxon>Bacteria</taxon>
        <taxon>Pseudomonadati</taxon>
        <taxon>Myxococcota</taxon>
        <taxon>Polyangia</taxon>
        <taxon>Polyangiales</taxon>
        <taxon>Polyangiaceae</taxon>
        <taxon>Chondromyces</taxon>
    </lineage>
</organism>
<keyword evidence="3" id="KW-1185">Reference proteome</keyword>
<dbReference type="InterPro" id="IPR050491">
    <property type="entry name" value="AmpC-like"/>
</dbReference>
<accession>A0A0K1EK12</accession>
<evidence type="ECO:0000259" key="1">
    <source>
        <dbReference type="Pfam" id="PF00144"/>
    </source>
</evidence>
<dbReference type="RefSeq" id="WP_063796646.1">
    <property type="nucleotide sequence ID" value="NZ_CP012159.1"/>
</dbReference>
<reference evidence="2 3" key="1">
    <citation type="submission" date="2015-07" db="EMBL/GenBank/DDBJ databases">
        <title>Genome analysis of myxobacterium Chondromyces crocatus Cm c5 reveals a high potential for natural compound synthesis and the genetic basis for the loss of fruiting body formation.</title>
        <authorList>
            <person name="Zaburannyi N."/>
            <person name="Bunk B."/>
            <person name="Maier J."/>
            <person name="Overmann J."/>
            <person name="Mueller R."/>
        </authorList>
    </citation>
    <scope>NUCLEOTIDE SEQUENCE [LARGE SCALE GENOMIC DNA]</scope>
    <source>
        <strain evidence="2 3">Cm c5</strain>
    </source>
</reference>
<dbReference type="Proteomes" id="UP000067626">
    <property type="component" value="Chromosome"/>
</dbReference>
<evidence type="ECO:0000313" key="3">
    <source>
        <dbReference type="Proteomes" id="UP000067626"/>
    </source>
</evidence>
<sequence length="477" mass="50800">MLDEQLQAWFGEATQAHQVPGASLAVLVGSAVYCAVAGVRSVGTLEAVTPETLFQLGSATKPWTAAALMRLVDAEKLDLNAPVAGLLGDPEVASAPALMGVNLRHLLSHTSGLPGDYLLDLGEDDGVLARYASRCGALWPQHAPGETMSYCNTGYILAGRLLEVLTGKVWDEAMRDLLFSPLRLRRTVTSAHDALRLGVARGHTLREVPPSDGPGPERKAAMAWQEVPRWEVPRTLGPAGAICTTATELLAFARLHLEHGVTADGTRLLSKHTIDTLDSAHVAVPEPWSVGSHWGLGMALATWCGRRVLAHPGSGAGQFAFLHIVPDRGLAIALLTNGGHAGLLHREVLRVLLAELADLEVPAPLAPAARSAGDVRGALGEKSWASLVGVYERLGLRLEVEAKDDTEGVLRVITTGPVASLAPQPVHALPLRPVAPRQGVFATQLPHEDGWKAVVFYQLDDGRQYVHTGLRATPRVH</sequence>
<dbReference type="InterPro" id="IPR012338">
    <property type="entry name" value="Beta-lactam/transpept-like"/>
</dbReference>
<dbReference type="EMBL" id="CP012159">
    <property type="protein sequence ID" value="AKT41017.1"/>
    <property type="molecule type" value="Genomic_DNA"/>
</dbReference>
<feature type="domain" description="Beta-lactamase-related" evidence="1">
    <location>
        <begin position="7"/>
        <end position="341"/>
    </location>
</feature>
<evidence type="ECO:0000313" key="2">
    <source>
        <dbReference type="EMBL" id="AKT41017.1"/>
    </source>
</evidence>
<protein>
    <submittedName>
        <fullName evidence="2">Penicillin-binding protein</fullName>
    </submittedName>
</protein>
<dbReference type="Gene3D" id="3.40.710.10">
    <property type="entry name" value="DD-peptidase/beta-lactamase superfamily"/>
    <property type="match status" value="1"/>
</dbReference>
<dbReference type="InterPro" id="IPR001466">
    <property type="entry name" value="Beta-lactam-related"/>
</dbReference>
<dbReference type="SUPFAM" id="SSF56601">
    <property type="entry name" value="beta-lactamase/transpeptidase-like"/>
    <property type="match status" value="1"/>
</dbReference>
<dbReference type="OrthoDB" id="5487213at2"/>
<dbReference type="KEGG" id="ccro:CMC5_051750"/>
<dbReference type="Pfam" id="PF00144">
    <property type="entry name" value="Beta-lactamase"/>
    <property type="match status" value="1"/>
</dbReference>
<dbReference type="AlphaFoldDB" id="A0A0K1EK12"/>
<proteinExistence type="predicted"/>
<dbReference type="STRING" id="52.CMC5_051750"/>
<dbReference type="PANTHER" id="PTHR46825:SF8">
    <property type="entry name" value="BETA-LACTAMASE-RELATED"/>
    <property type="match status" value="1"/>
</dbReference>